<dbReference type="SMART" id="SM00212">
    <property type="entry name" value="UBCc"/>
    <property type="match status" value="1"/>
</dbReference>
<evidence type="ECO:0000256" key="1">
    <source>
        <dbReference type="ARBA" id="ARBA00022679"/>
    </source>
</evidence>
<keyword evidence="1" id="KW-0808">Transferase</keyword>
<dbReference type="PANTHER" id="PTHR46116">
    <property type="entry name" value="(E3-INDEPENDENT) E2 UBIQUITIN-CONJUGATING ENZYME"/>
    <property type="match status" value="1"/>
</dbReference>
<dbReference type="EMBL" id="KZ678130">
    <property type="protein sequence ID" value="PSN72288.1"/>
    <property type="molecule type" value="Genomic_DNA"/>
</dbReference>
<accession>A0A2T2P4Q0</accession>
<dbReference type="InterPro" id="IPR016135">
    <property type="entry name" value="UBQ-conjugating_enzyme/RWD"/>
</dbReference>
<name>A0A2T2P4Q0_CORCC</name>
<feature type="domain" description="UBC core" evidence="4">
    <location>
        <begin position="803"/>
        <end position="967"/>
    </location>
</feature>
<proteinExistence type="predicted"/>
<feature type="compositionally biased region" description="Pro residues" evidence="3">
    <location>
        <begin position="12"/>
        <end position="25"/>
    </location>
</feature>
<dbReference type="Proteomes" id="UP000240883">
    <property type="component" value="Unassembled WGS sequence"/>
</dbReference>
<dbReference type="Pfam" id="PF23043">
    <property type="entry name" value="SH3-B_UBE2O"/>
    <property type="match status" value="1"/>
</dbReference>
<keyword evidence="2" id="KW-0833">Ubl conjugation pathway</keyword>
<keyword evidence="6" id="KW-1185">Reference proteome</keyword>
<evidence type="ECO:0000313" key="5">
    <source>
        <dbReference type="EMBL" id="PSN72288.1"/>
    </source>
</evidence>
<feature type="compositionally biased region" description="Acidic residues" evidence="3">
    <location>
        <begin position="658"/>
        <end position="672"/>
    </location>
</feature>
<sequence length="1052" mass="116392">MDGGEDRADRPASPPSSPSPTPPQTAPGRHSLVERFLARLFEDRFLTDPTAPTTSDEPSPPPSSPSPHPDLAPQIPFFPAVAPASHMSPAEARHVVFCVEDTVGLKDDKFSVGVVDRSFGDVDSHSPRPQRDYSEDIERHADIPVADFNKFMKTGIPPRGAVLISWQTQFKTELIPEEKLELLDRALYVGDVVKRNAKDHMSGTVIGTRAGCTLFPATLFDGGRITQTEDFSIRGVPAEELINVHEFNEGALVVYNDWIGRIEQVYDEVAIKLSNNSVVIVEDPDELVADDAMVDRLSVGDTVSTKKGNLRRGRWKYGAFDPNVRPQGMVVETRPIFLDVHWITRKIGAPFVLPNLNLGGQEPHTRLVVEELEGAAFHVYDASGASATTLPVSSNGTDPSYHVAEVAVGDRVRFKDLHGAAVKYDGTKTLPNGYPQGKLGRIPRTETLGYDMNVFIVMQTHTQVTVQWQDLSVTEDISSTLLPDPNVEDDDEVWPGEIICTKEQQQAADESVAWTFKPAKVGVVQAVKSHDRIATVRWFTNPNVHFLGDDLIPPCDTGTLSEAVEDVSLYDIRSTPSLTRRRNDFVMIHPDTLEPLPNPIDGPDWFGEVIDLGLDGKLTVRLGAAKPVVDVRVPAEKVTLVYSSDMDNPFLNMPPVEDGLEEDSEGEYESDFDSASFNEMWIEYEGMDGEPIGDSNDEDWSTEYEEDEDDDDDSMPDLEPVDPVDTSKTTPEAPSDADRKPQSSEDHDMSGMLSPAAEEPKPSSGSSADNGNDSNGSASFLILDTAPPADHQYLSHTTTSSVAFMRRIAKEHKILRSSLPPGIFVRTWESRLDLIRVLMIGPSDTPYEYAPFVIDFHIGSDYPQHPPEAFFHSWTNGNGPVNPNLYEDGKICLSLLGTWHADERNESWSPAKSTLLQVLVSIMGLVLVKEPYYNEAGYDVHREAPETKLNSALYTERAYFRARAFIAYALTNEVQPFTEELRYMYRDQSPGAPRLLDKAIDAAKEVIERSSGGTDEGERDGLRKISLGAVVMLRRQMEKLQSLKEQISSASS</sequence>
<feature type="compositionally biased region" description="Pro residues" evidence="3">
    <location>
        <begin position="58"/>
        <end position="70"/>
    </location>
</feature>
<dbReference type="STRING" id="1448308.A0A2T2P4Q0"/>
<dbReference type="AlphaFoldDB" id="A0A2T2P4Q0"/>
<feature type="region of interest" description="Disordered" evidence="3">
    <location>
        <begin position="1"/>
        <end position="76"/>
    </location>
</feature>
<feature type="compositionally biased region" description="Low complexity" evidence="3">
    <location>
        <begin position="47"/>
        <end position="57"/>
    </location>
</feature>
<dbReference type="OrthoDB" id="47801at2759"/>
<feature type="region of interest" description="Disordered" evidence="3">
    <location>
        <begin position="687"/>
        <end position="781"/>
    </location>
</feature>
<dbReference type="FunFam" id="3.10.110.10:FF:000094">
    <property type="entry name" value="Probable ubiquitin-conjugating enzyme E2 23"/>
    <property type="match status" value="1"/>
</dbReference>
<feature type="compositionally biased region" description="Acidic residues" evidence="3">
    <location>
        <begin position="695"/>
        <end position="722"/>
    </location>
</feature>
<feature type="compositionally biased region" description="Low complexity" evidence="3">
    <location>
        <begin position="763"/>
        <end position="779"/>
    </location>
</feature>
<dbReference type="InterPro" id="IPR057735">
    <property type="entry name" value="UBE2O-like_tSH3-B"/>
</dbReference>
<evidence type="ECO:0000313" key="6">
    <source>
        <dbReference type="Proteomes" id="UP000240883"/>
    </source>
</evidence>
<dbReference type="Pfam" id="PF23046">
    <property type="entry name" value="tSH3-B_UBE2O"/>
    <property type="match status" value="1"/>
</dbReference>
<gene>
    <name evidence="5" type="ORF">BS50DRAFT_569813</name>
</gene>
<dbReference type="PROSITE" id="PS50127">
    <property type="entry name" value="UBC_2"/>
    <property type="match status" value="1"/>
</dbReference>
<dbReference type="InterPro" id="IPR057733">
    <property type="entry name" value="UBE2O-like_SH3-B"/>
</dbReference>
<reference evidence="5 6" key="1">
    <citation type="journal article" date="2018" name="Front. Microbiol.">
        <title>Genome-Wide Analysis of Corynespora cassiicola Leaf Fall Disease Putative Effectors.</title>
        <authorList>
            <person name="Lopez D."/>
            <person name="Ribeiro S."/>
            <person name="Label P."/>
            <person name="Fumanal B."/>
            <person name="Venisse J.S."/>
            <person name="Kohler A."/>
            <person name="de Oliveira R.R."/>
            <person name="Labutti K."/>
            <person name="Lipzen A."/>
            <person name="Lail K."/>
            <person name="Bauer D."/>
            <person name="Ohm R.A."/>
            <person name="Barry K.W."/>
            <person name="Spatafora J."/>
            <person name="Grigoriev I.V."/>
            <person name="Martin F.M."/>
            <person name="Pujade-Renaud V."/>
        </authorList>
    </citation>
    <scope>NUCLEOTIDE SEQUENCE [LARGE SCALE GENOMIC DNA]</scope>
    <source>
        <strain evidence="5 6">Philippines</strain>
    </source>
</reference>
<dbReference type="PANTHER" id="PTHR46116:SF15">
    <property type="entry name" value="(E3-INDEPENDENT) E2 UBIQUITIN-CONJUGATING ENZYME"/>
    <property type="match status" value="1"/>
</dbReference>
<dbReference type="CDD" id="cd23837">
    <property type="entry name" value="UBCc_UBE2O"/>
    <property type="match status" value="1"/>
</dbReference>
<dbReference type="Gene3D" id="3.10.110.10">
    <property type="entry name" value="Ubiquitin Conjugating Enzyme"/>
    <property type="match status" value="1"/>
</dbReference>
<feature type="compositionally biased region" description="Basic and acidic residues" evidence="3">
    <location>
        <begin position="1"/>
        <end position="10"/>
    </location>
</feature>
<evidence type="ECO:0000256" key="3">
    <source>
        <dbReference type="SAM" id="MobiDB-lite"/>
    </source>
</evidence>
<organism evidence="5 6">
    <name type="scientific">Corynespora cassiicola Philippines</name>
    <dbReference type="NCBI Taxonomy" id="1448308"/>
    <lineage>
        <taxon>Eukaryota</taxon>
        <taxon>Fungi</taxon>
        <taxon>Dikarya</taxon>
        <taxon>Ascomycota</taxon>
        <taxon>Pezizomycotina</taxon>
        <taxon>Dothideomycetes</taxon>
        <taxon>Pleosporomycetidae</taxon>
        <taxon>Pleosporales</taxon>
        <taxon>Corynesporascaceae</taxon>
        <taxon>Corynespora</taxon>
    </lineage>
</organism>
<evidence type="ECO:0000259" key="4">
    <source>
        <dbReference type="PROSITE" id="PS50127"/>
    </source>
</evidence>
<feature type="compositionally biased region" description="Basic and acidic residues" evidence="3">
    <location>
        <begin position="736"/>
        <end position="749"/>
    </location>
</feature>
<evidence type="ECO:0000256" key="2">
    <source>
        <dbReference type="ARBA" id="ARBA00022786"/>
    </source>
</evidence>
<feature type="compositionally biased region" description="Basic and acidic residues" evidence="3">
    <location>
        <begin position="31"/>
        <end position="46"/>
    </location>
</feature>
<dbReference type="SUPFAM" id="SSF54495">
    <property type="entry name" value="UBC-like"/>
    <property type="match status" value="1"/>
</dbReference>
<dbReference type="GO" id="GO:0061631">
    <property type="term" value="F:ubiquitin conjugating enzyme activity"/>
    <property type="evidence" value="ECO:0007669"/>
    <property type="project" value="TreeGrafter"/>
</dbReference>
<protein>
    <recommendedName>
        <fullName evidence="4">UBC core domain-containing protein</fullName>
    </recommendedName>
</protein>
<dbReference type="Pfam" id="PF00179">
    <property type="entry name" value="UQ_con"/>
    <property type="match status" value="1"/>
</dbReference>
<dbReference type="InterPro" id="IPR000608">
    <property type="entry name" value="UBC"/>
</dbReference>
<feature type="region of interest" description="Disordered" evidence="3">
    <location>
        <begin position="645"/>
        <end position="672"/>
    </location>
</feature>